<evidence type="ECO:0000259" key="1">
    <source>
        <dbReference type="Pfam" id="PF13472"/>
    </source>
</evidence>
<accession>A0ABS9QN33</accession>
<organism evidence="2 3">
    <name type="scientific">Mesorhizobium retamae</name>
    <dbReference type="NCBI Taxonomy" id="2912854"/>
    <lineage>
        <taxon>Bacteria</taxon>
        <taxon>Pseudomonadati</taxon>
        <taxon>Pseudomonadota</taxon>
        <taxon>Alphaproteobacteria</taxon>
        <taxon>Hyphomicrobiales</taxon>
        <taxon>Phyllobacteriaceae</taxon>
        <taxon>Mesorhizobium</taxon>
    </lineage>
</organism>
<evidence type="ECO:0000313" key="2">
    <source>
        <dbReference type="EMBL" id="MCG7508863.1"/>
    </source>
</evidence>
<name>A0ABS9QN33_9HYPH</name>
<dbReference type="Pfam" id="PF13472">
    <property type="entry name" value="Lipase_GDSL_2"/>
    <property type="match status" value="1"/>
</dbReference>
<dbReference type="InterPro" id="IPR013830">
    <property type="entry name" value="SGNH_hydro"/>
</dbReference>
<dbReference type="EMBL" id="JAKREW010000056">
    <property type="protein sequence ID" value="MCG7508863.1"/>
    <property type="molecule type" value="Genomic_DNA"/>
</dbReference>
<proteinExistence type="predicted"/>
<dbReference type="SUPFAM" id="SSF52266">
    <property type="entry name" value="SGNH hydrolase"/>
    <property type="match status" value="1"/>
</dbReference>
<dbReference type="Gene3D" id="3.40.50.1110">
    <property type="entry name" value="SGNH hydrolase"/>
    <property type="match status" value="1"/>
</dbReference>
<keyword evidence="3" id="KW-1185">Reference proteome</keyword>
<feature type="domain" description="SGNH hydrolase-type esterase" evidence="1">
    <location>
        <begin position="500"/>
        <end position="592"/>
    </location>
</feature>
<evidence type="ECO:0000313" key="3">
    <source>
        <dbReference type="Proteomes" id="UP001201701"/>
    </source>
</evidence>
<comment type="caution">
    <text evidence="2">The sequence shown here is derived from an EMBL/GenBank/DDBJ whole genome shotgun (WGS) entry which is preliminary data.</text>
</comment>
<dbReference type="Proteomes" id="UP001201701">
    <property type="component" value="Unassembled WGS sequence"/>
</dbReference>
<reference evidence="2 3" key="1">
    <citation type="submission" date="2022-02" db="EMBL/GenBank/DDBJ databases">
        <title>Draft genome sequence of Mezorhizobium retamae strain IRAMC:0171 isolated from Retama raetam nodules.</title>
        <authorList>
            <person name="Bengaied R."/>
            <person name="Sbissi I."/>
            <person name="Huber K."/>
            <person name="Ghodbane F."/>
            <person name="Nouioui I."/>
            <person name="Tarhouni M."/>
            <person name="Gtari M."/>
        </authorList>
    </citation>
    <scope>NUCLEOTIDE SEQUENCE [LARGE SCALE GENOMIC DNA]</scope>
    <source>
        <strain evidence="2 3">IRAMC:0171</strain>
    </source>
</reference>
<sequence length="738" mass="77078">MPLQLSKLGRDVFAPTTASGHLRGADMGETVVWTTEIEALISALATGEGGVTVLDEVIYAVNTGAGTANAIKATATKAMAVTPYSQLITVNFVAENNGPMTLSINNETPKPMVLNVGSDIPAGYVKNGMAALVQLDNVGNYRMFTYGDASAIQAAAEAALAAAIAARDAAAAYAAGLNLPAVVVGDAGKALVVKSDGSGYQVQRMPSFADVWDTASPIAISLHFGTLAGTGFLATDPGGAVTSSTTSAVAASAVSIPVANGALFKVGQLICYRAINNQYYSNVVKSISTNTLNVARLIQGGGIASNEPISNFYADVTPHPNQLGYYTICDDALRQISVKSEQVYRSVDSREWNPWGATTLTSDVTPAYANPGSSDALMSGVTVAGNTNGHGAQSRNVEMEGGQYVTRVVFNPGTAASMAIQLGVTFKDGTVSAIGFWQANASAGAIEIAEFNYRVPPGAKVWIRANSLVDGAFSFWIGEITHRKVRQKFAVPNYGTHILFGDSWFAQGHFYNRLVSRLPQATIINKGVFGNKASDLLSRVAADVLALKPDFVWLMCGTNDYNDPVAAPLYAATMNRVLIQLVAAGIQVFLFDPSVGSIGNSALDPARKLTLGTNLLDGQGAGVVKRTALSIGPTTLAAGASAILGTLPGTMRRPARILFGRVSGVEAASLRFYYGSEVGDISGSPAVGLNGSTTALDQIVTKNDRNDNYLTVALYNTNAASRTLSGTVELEWYPSTTG</sequence>
<dbReference type="RefSeq" id="WP_239370366.1">
    <property type="nucleotide sequence ID" value="NZ_JAKREW010000056.1"/>
</dbReference>
<protein>
    <recommendedName>
        <fullName evidence="1">SGNH hydrolase-type esterase domain-containing protein</fullName>
    </recommendedName>
</protein>
<dbReference type="InterPro" id="IPR036514">
    <property type="entry name" value="SGNH_hydro_sf"/>
</dbReference>
<gene>
    <name evidence="2" type="ORF">L4923_27890</name>
</gene>